<dbReference type="PANTHER" id="PTHR43248">
    <property type="entry name" value="2-SUCCINYL-6-HYDROXY-2,4-CYCLOHEXADIENE-1-CARBOXYLATE SYNTHASE"/>
    <property type="match status" value="1"/>
</dbReference>
<keyword evidence="2 5" id="KW-0732">Signal</keyword>
<dbReference type="InterPro" id="IPR051601">
    <property type="entry name" value="Serine_prot/Carboxylest_S33"/>
</dbReference>
<feature type="chain" id="PRO_5038535125" evidence="5">
    <location>
        <begin position="24"/>
        <end position="553"/>
    </location>
</feature>
<feature type="compositionally biased region" description="Pro residues" evidence="4">
    <location>
        <begin position="177"/>
        <end position="189"/>
    </location>
</feature>
<comment type="caution">
    <text evidence="8">The sequence shown here is derived from an EMBL/GenBank/DDBJ whole genome shotgun (WGS) entry which is preliminary data.</text>
</comment>
<dbReference type="Pfam" id="PF08386">
    <property type="entry name" value="Abhydrolase_4"/>
    <property type="match status" value="1"/>
</dbReference>
<feature type="region of interest" description="Disordered" evidence="4">
    <location>
        <begin position="173"/>
        <end position="199"/>
    </location>
</feature>
<sequence>MRVALTATAGLGLAVLLSGAVSSGGVSVRAAPAGAVALGPGSTTMGSTASAGTGPTRTGPAEPTRTVADFARQRLAWAACPAEQRELNEAGARCAEVTVPLDYADPGGRTIRIAVSRIKARSPEGRSGILLSNPGGPGGTGLAYALALRPALGDAADRYDLIGFDPRFLGGSTPVSCAPPGPPTPPPEVTSPRQDYERSVRSARDTARRCQVHGDNAELLPHASTRNVARDMDLIRAVLGERRLSFYGVSYGADLGAVYTQMFPRRTGRMVIDSGTDPAATQYELFQRSGAPAESGLDEWAAWAARHHGTYRLGRTPGQVRAAVQGLLDRAERRPVVVAGQRLDAPLLRMLLKQPVQHEENDPVLAALVRDLVAASNGELATPGPELESVLRLLTSPELDGAMTGGAIYMCGDGGWPAGGWPEDPGTYWRNSVHSRATQPVFGPYVNGMIAPCAFWGTEPREPGTAVANDVPLLMLHARRDNNVPYEGALALHRRLTGSRLVTTDLRTHGVYGRATDGHRPVPCADRTVNTYFRDGTLPPTNITCAPPNRTAP</sequence>
<dbReference type="STRING" id="1048205.AB852_02015"/>
<evidence type="ECO:0000259" key="7">
    <source>
        <dbReference type="Pfam" id="PF08386"/>
    </source>
</evidence>
<organism evidence="8 9">
    <name type="scientific">Streptomyces uncialis</name>
    <dbReference type="NCBI Taxonomy" id="1048205"/>
    <lineage>
        <taxon>Bacteria</taxon>
        <taxon>Bacillati</taxon>
        <taxon>Actinomycetota</taxon>
        <taxon>Actinomycetes</taxon>
        <taxon>Kitasatosporales</taxon>
        <taxon>Streptomycetaceae</taxon>
        <taxon>Streptomyces</taxon>
    </lineage>
</organism>
<dbReference type="PANTHER" id="PTHR43248:SF29">
    <property type="entry name" value="TRIPEPTIDYL AMINOPEPTIDASE"/>
    <property type="match status" value="1"/>
</dbReference>
<dbReference type="InterPro" id="IPR000073">
    <property type="entry name" value="AB_hydrolase_1"/>
</dbReference>
<evidence type="ECO:0000256" key="1">
    <source>
        <dbReference type="ARBA" id="ARBA00010088"/>
    </source>
</evidence>
<comment type="similarity">
    <text evidence="1">Belongs to the peptidase S33 family.</text>
</comment>
<dbReference type="InterPro" id="IPR029058">
    <property type="entry name" value="AB_hydrolase_fold"/>
</dbReference>
<feature type="domain" description="Peptidase S33 tripeptidyl aminopeptidase-like C-terminal" evidence="7">
    <location>
        <begin position="440"/>
        <end position="545"/>
    </location>
</feature>
<dbReference type="Gene3D" id="3.40.50.1820">
    <property type="entry name" value="alpha/beta hydrolase"/>
    <property type="match status" value="1"/>
</dbReference>
<dbReference type="Pfam" id="PF00561">
    <property type="entry name" value="Abhydrolase_1"/>
    <property type="match status" value="1"/>
</dbReference>
<protein>
    <submittedName>
        <fullName evidence="8">Hydrolase</fullName>
    </submittedName>
</protein>
<gene>
    <name evidence="8" type="ORF">AB852_02015</name>
</gene>
<evidence type="ECO:0000313" key="8">
    <source>
        <dbReference type="EMBL" id="OKH95603.1"/>
    </source>
</evidence>
<dbReference type="AlphaFoldDB" id="A0A1Q4VCP0"/>
<feature type="region of interest" description="Disordered" evidence="4">
    <location>
        <begin position="39"/>
        <end position="62"/>
    </location>
</feature>
<keyword evidence="9" id="KW-1185">Reference proteome</keyword>
<accession>A0A1Q4VCP0</accession>
<evidence type="ECO:0000256" key="2">
    <source>
        <dbReference type="ARBA" id="ARBA00022729"/>
    </source>
</evidence>
<evidence type="ECO:0000256" key="4">
    <source>
        <dbReference type="SAM" id="MobiDB-lite"/>
    </source>
</evidence>
<name>A0A1Q4VCP0_9ACTN</name>
<dbReference type="RefSeq" id="WP_073782962.1">
    <property type="nucleotide sequence ID" value="NZ_LFBV01000001.1"/>
</dbReference>
<keyword evidence="3 8" id="KW-0378">Hydrolase</keyword>
<proteinExistence type="inferred from homology"/>
<feature type="domain" description="AB hydrolase-1" evidence="6">
    <location>
        <begin position="130"/>
        <end position="284"/>
    </location>
</feature>
<evidence type="ECO:0000313" key="9">
    <source>
        <dbReference type="Proteomes" id="UP000186455"/>
    </source>
</evidence>
<evidence type="ECO:0000259" key="6">
    <source>
        <dbReference type="Pfam" id="PF00561"/>
    </source>
</evidence>
<dbReference type="GO" id="GO:0016787">
    <property type="term" value="F:hydrolase activity"/>
    <property type="evidence" value="ECO:0007669"/>
    <property type="project" value="UniProtKB-KW"/>
</dbReference>
<dbReference type="SUPFAM" id="SSF53474">
    <property type="entry name" value="alpha/beta-Hydrolases"/>
    <property type="match status" value="1"/>
</dbReference>
<dbReference type="InterPro" id="IPR013595">
    <property type="entry name" value="Pept_S33_TAP-like_C"/>
</dbReference>
<dbReference type="EMBL" id="LFBV01000001">
    <property type="protein sequence ID" value="OKH95603.1"/>
    <property type="molecule type" value="Genomic_DNA"/>
</dbReference>
<evidence type="ECO:0000256" key="3">
    <source>
        <dbReference type="ARBA" id="ARBA00022801"/>
    </source>
</evidence>
<reference evidence="8 9" key="1">
    <citation type="submission" date="2015-06" db="EMBL/GenBank/DDBJ databases">
        <title>Cloning and characterization of the uncialamcin biosynthetic gene cluster.</title>
        <authorList>
            <person name="Yan X."/>
            <person name="Huang T."/>
            <person name="Ge H."/>
            <person name="Shen B."/>
        </authorList>
    </citation>
    <scope>NUCLEOTIDE SEQUENCE [LARGE SCALE GENOMIC DNA]</scope>
    <source>
        <strain evidence="8 9">DCA2648</strain>
    </source>
</reference>
<evidence type="ECO:0000256" key="5">
    <source>
        <dbReference type="SAM" id="SignalP"/>
    </source>
</evidence>
<feature type="signal peptide" evidence="5">
    <location>
        <begin position="1"/>
        <end position="23"/>
    </location>
</feature>
<dbReference type="Proteomes" id="UP000186455">
    <property type="component" value="Unassembled WGS sequence"/>
</dbReference>